<reference evidence="3" key="1">
    <citation type="journal article" date="2019" name="Int. J. Syst. Evol. Microbiol.">
        <title>The Global Catalogue of Microorganisms (GCM) 10K type strain sequencing project: providing services to taxonomists for standard genome sequencing and annotation.</title>
        <authorList>
            <consortium name="The Broad Institute Genomics Platform"/>
            <consortium name="The Broad Institute Genome Sequencing Center for Infectious Disease"/>
            <person name="Wu L."/>
            <person name="Ma J."/>
        </authorList>
    </citation>
    <scope>NUCLEOTIDE SEQUENCE [LARGE SCALE GENOMIC DNA]</scope>
    <source>
        <strain evidence="3">KCTC 33792</strain>
    </source>
</reference>
<evidence type="ECO:0000259" key="1">
    <source>
        <dbReference type="PROSITE" id="PS50965"/>
    </source>
</evidence>
<name>A0ABW5T1M5_9BACI</name>
<feature type="domain" description="NERD" evidence="1">
    <location>
        <begin position="37"/>
        <end position="147"/>
    </location>
</feature>
<keyword evidence="3" id="KW-1185">Reference proteome</keyword>
<protein>
    <submittedName>
        <fullName evidence="2">Nuclease-related domain-containing protein</fullName>
    </submittedName>
</protein>
<dbReference type="Pfam" id="PF08378">
    <property type="entry name" value="NERD"/>
    <property type="match status" value="1"/>
</dbReference>
<dbReference type="Proteomes" id="UP001597520">
    <property type="component" value="Unassembled WGS sequence"/>
</dbReference>
<dbReference type="EMBL" id="JBHUML010000002">
    <property type="protein sequence ID" value="MFD2705895.1"/>
    <property type="molecule type" value="Genomic_DNA"/>
</dbReference>
<dbReference type="PROSITE" id="PS50965">
    <property type="entry name" value="NERD"/>
    <property type="match status" value="1"/>
</dbReference>
<organism evidence="2 3">
    <name type="scientific">Salibacterium lacus</name>
    <dbReference type="NCBI Taxonomy" id="1898109"/>
    <lineage>
        <taxon>Bacteria</taxon>
        <taxon>Bacillati</taxon>
        <taxon>Bacillota</taxon>
        <taxon>Bacilli</taxon>
        <taxon>Bacillales</taxon>
        <taxon>Bacillaceae</taxon>
    </lineage>
</organism>
<gene>
    <name evidence="2" type="ORF">ACFSUB_10460</name>
</gene>
<comment type="caution">
    <text evidence="2">The sequence shown here is derived from an EMBL/GenBank/DDBJ whole genome shotgun (WGS) entry which is preliminary data.</text>
</comment>
<evidence type="ECO:0000313" key="3">
    <source>
        <dbReference type="Proteomes" id="UP001597520"/>
    </source>
</evidence>
<evidence type="ECO:0000313" key="2">
    <source>
        <dbReference type="EMBL" id="MFD2705895.1"/>
    </source>
</evidence>
<dbReference type="InterPro" id="IPR011528">
    <property type="entry name" value="NERD"/>
</dbReference>
<accession>A0ABW5T1M5</accession>
<sequence length="300" mass="35331">MFLKPRYPSRELLILRSLAPRINLPANHRQKLINMEKGLEGENYFDEKLKKLPEEAVVLCDLLFEINNTHFQIDTLLLLPDVVYLFEVKHYEGDYVIKNDTWYNAAGYEIKNPLLQLKRNQSLLRQLFQKYRISLPVKAHLVFTNKNFYLYQVSYDLPILFPFQIDGFLSQWFKEFPPHSQEAFLSAEKLKTFHIETSPFFQSPFYTFQELKKGIRCPSCSSFLQLSKQTLVCSACGKKESLEKGVVRNIGEWKLLFPEVPLTSSGVHEWCGLNIDKRRIRRVLHKHHTRVGFGRHSSYR</sequence>
<dbReference type="RefSeq" id="WP_380713118.1">
    <property type="nucleotide sequence ID" value="NZ_JBHUML010000002.1"/>
</dbReference>
<proteinExistence type="predicted"/>